<dbReference type="CDD" id="cd11643">
    <property type="entry name" value="Precorrin-6A-synthase"/>
    <property type="match status" value="1"/>
</dbReference>
<dbReference type="Gene3D" id="3.40.1010.10">
    <property type="entry name" value="Cobalt-precorrin-4 Transmethylase, Domain 1"/>
    <property type="match status" value="1"/>
</dbReference>
<dbReference type="Pfam" id="PF00590">
    <property type="entry name" value="TP_methylase"/>
    <property type="match status" value="2"/>
</dbReference>
<dbReference type="InterPro" id="IPR000878">
    <property type="entry name" value="4pyrrol_Mease"/>
</dbReference>
<proteinExistence type="predicted"/>
<dbReference type="PANTHER" id="PTHR43467:SF1">
    <property type="entry name" value="PRECORRIN-6A SYNTHASE [DEACETYLATING]"/>
    <property type="match status" value="1"/>
</dbReference>
<organism evidence="7 8">
    <name type="scientific">Streptacidiphilus alkalitolerans</name>
    <dbReference type="NCBI Taxonomy" id="3342712"/>
    <lineage>
        <taxon>Bacteria</taxon>
        <taxon>Bacillati</taxon>
        <taxon>Actinomycetota</taxon>
        <taxon>Actinomycetes</taxon>
        <taxon>Kitasatosporales</taxon>
        <taxon>Streptomycetaceae</taxon>
        <taxon>Streptacidiphilus</taxon>
    </lineage>
</organism>
<evidence type="ECO:0000256" key="3">
    <source>
        <dbReference type="ARBA" id="ARBA00022603"/>
    </source>
</evidence>
<dbReference type="Proteomes" id="UP001592530">
    <property type="component" value="Unassembled WGS sequence"/>
</dbReference>
<feature type="domain" description="Tetrapyrrole methylase" evidence="6">
    <location>
        <begin position="3"/>
        <end position="131"/>
    </location>
</feature>
<evidence type="ECO:0000256" key="1">
    <source>
        <dbReference type="ARBA" id="ARBA00004953"/>
    </source>
</evidence>
<dbReference type="PANTHER" id="PTHR43467">
    <property type="entry name" value="COBALT-PRECORRIN-2 C(20)-METHYLTRANSFERASE"/>
    <property type="match status" value="1"/>
</dbReference>
<dbReference type="InterPro" id="IPR035996">
    <property type="entry name" value="4pyrrol_Methylase_sf"/>
</dbReference>
<dbReference type="SUPFAM" id="SSF53790">
    <property type="entry name" value="Tetrapyrrole methylase"/>
    <property type="match status" value="1"/>
</dbReference>
<evidence type="ECO:0000259" key="6">
    <source>
        <dbReference type="Pfam" id="PF00590"/>
    </source>
</evidence>
<dbReference type="InterPro" id="IPR014777">
    <property type="entry name" value="4pyrrole_Mease_sub1"/>
</dbReference>
<dbReference type="RefSeq" id="WP_380549734.1">
    <property type="nucleotide sequence ID" value="NZ_JBHEZY010000002.1"/>
</dbReference>
<dbReference type="GO" id="GO:0043819">
    <property type="term" value="F:precorrin-6A synthase (deacetylating) activity"/>
    <property type="evidence" value="ECO:0007669"/>
    <property type="project" value="UniProtKB-EC"/>
</dbReference>
<comment type="caution">
    <text evidence="7">The sequence shown here is derived from an EMBL/GenBank/DDBJ whole genome shotgun (WGS) entry which is preliminary data.</text>
</comment>
<dbReference type="NCBIfam" id="TIGR02434">
    <property type="entry name" value="CobF"/>
    <property type="match status" value="1"/>
</dbReference>
<comment type="pathway">
    <text evidence="1">Cofactor biosynthesis; adenosylcobalamin biosynthesis.</text>
</comment>
<evidence type="ECO:0000256" key="4">
    <source>
        <dbReference type="ARBA" id="ARBA00022679"/>
    </source>
</evidence>
<dbReference type="InterPro" id="IPR012797">
    <property type="entry name" value="CobF"/>
</dbReference>
<dbReference type="InterPro" id="IPR014776">
    <property type="entry name" value="4pyrrole_Mease_sub2"/>
</dbReference>
<keyword evidence="5" id="KW-0949">S-adenosyl-L-methionine</keyword>
<evidence type="ECO:0000256" key="5">
    <source>
        <dbReference type="ARBA" id="ARBA00022691"/>
    </source>
</evidence>
<evidence type="ECO:0000313" key="7">
    <source>
        <dbReference type="EMBL" id="MFC1430303.1"/>
    </source>
</evidence>
<dbReference type="PIRSF" id="PIRSF036525">
    <property type="entry name" value="CobF"/>
    <property type="match status" value="1"/>
</dbReference>
<keyword evidence="4 7" id="KW-0808">Transferase</keyword>
<keyword evidence="2" id="KW-0169">Cobalamin biosynthesis</keyword>
<evidence type="ECO:0000313" key="8">
    <source>
        <dbReference type="Proteomes" id="UP001592530"/>
    </source>
</evidence>
<protein>
    <submittedName>
        <fullName evidence="7">Precorrin-6A synthase (Deacetylating)</fullName>
        <ecNumber evidence="7">2.1.1.152</ecNumber>
    </submittedName>
</protein>
<accession>A0ABV6WX39</accession>
<evidence type="ECO:0000256" key="2">
    <source>
        <dbReference type="ARBA" id="ARBA00022573"/>
    </source>
</evidence>
<gene>
    <name evidence="7" type="primary">cobF</name>
    <name evidence="7" type="ORF">ACEZDB_06455</name>
</gene>
<dbReference type="GO" id="GO:0032259">
    <property type="term" value="P:methylation"/>
    <property type="evidence" value="ECO:0007669"/>
    <property type="project" value="UniProtKB-KW"/>
</dbReference>
<reference evidence="7 8" key="1">
    <citation type="submission" date="2024-09" db="EMBL/GenBank/DDBJ databases">
        <authorList>
            <person name="Lee S.D."/>
        </authorList>
    </citation>
    <scope>NUCLEOTIDE SEQUENCE [LARGE SCALE GENOMIC DNA]</scope>
    <source>
        <strain evidence="7 8">N1-3</strain>
    </source>
</reference>
<dbReference type="EMBL" id="JBHEZY010000002">
    <property type="protein sequence ID" value="MFC1430303.1"/>
    <property type="molecule type" value="Genomic_DNA"/>
</dbReference>
<sequence>MKKLLVIGIGAGDPDYLTLQAVKAIGRADVFLVLDKGEEKSDLVRLRQDMLARYARPGHRVVQAADPDRDRAAAPAAYAAAVSDWRARRADLYQAFVRDEVPADGTGALLVWGDPSLYDSTIAAVDEVLARAGSDTGSRQDTESRQDAASGQHFEYSVVPGISCVSALTAAHRIPLNRVGRPVTVTTGRRLAATAAADVPDDVAVMLDAHDAFAGLAEPEAFTIYWGAYVGTPDELLLSGPVAEIAPTIQRVRAEARARKGWIMDTYLLRRVDAAN</sequence>
<feature type="domain" description="Tetrapyrrole methylase" evidence="6">
    <location>
        <begin position="150"/>
        <end position="245"/>
    </location>
</feature>
<dbReference type="EC" id="2.1.1.152" evidence="7"/>
<dbReference type="Gene3D" id="3.30.950.10">
    <property type="entry name" value="Methyltransferase, Cobalt-precorrin-4 Transmethylase, Domain 2"/>
    <property type="match status" value="1"/>
</dbReference>
<name>A0ABV6WX39_9ACTN</name>
<keyword evidence="3 7" id="KW-0489">Methyltransferase</keyword>